<dbReference type="RefSeq" id="WP_069292141.1">
    <property type="nucleotide sequence ID" value="NZ_CP140110.1"/>
</dbReference>
<dbReference type="PANTHER" id="PTHR13774">
    <property type="entry name" value="PHENAZINE BIOSYNTHESIS PROTEIN"/>
    <property type="match status" value="1"/>
</dbReference>
<feature type="active site" evidence="3">
    <location>
        <position position="46"/>
    </location>
</feature>
<name>A0A1E3G517_9BACT</name>
<evidence type="ECO:0000256" key="1">
    <source>
        <dbReference type="ARBA" id="ARBA00008270"/>
    </source>
</evidence>
<comment type="similarity">
    <text evidence="1">Belongs to the PhzF family.</text>
</comment>
<organism evidence="4 5">
    <name type="scientific">Fervidobacterium thailandense</name>
    <dbReference type="NCBI Taxonomy" id="1008305"/>
    <lineage>
        <taxon>Bacteria</taxon>
        <taxon>Thermotogati</taxon>
        <taxon>Thermotogota</taxon>
        <taxon>Thermotogae</taxon>
        <taxon>Thermotogales</taxon>
        <taxon>Fervidobacteriaceae</taxon>
        <taxon>Fervidobacterium</taxon>
    </lineage>
</organism>
<dbReference type="PIRSF" id="PIRSF016184">
    <property type="entry name" value="PhzC_PhzF"/>
    <property type="match status" value="1"/>
</dbReference>
<proteinExistence type="inferred from homology"/>
<dbReference type="OrthoDB" id="9788221at2"/>
<evidence type="ECO:0008006" key="6">
    <source>
        <dbReference type="Google" id="ProtNLM"/>
    </source>
</evidence>
<accession>A0A1E3G517</accession>
<dbReference type="GO" id="GO:0005737">
    <property type="term" value="C:cytoplasm"/>
    <property type="evidence" value="ECO:0007669"/>
    <property type="project" value="TreeGrafter"/>
</dbReference>
<dbReference type="STRING" id="1008305.A4H02_00130"/>
<reference evidence="5" key="1">
    <citation type="submission" date="2016-04" db="EMBL/GenBank/DDBJ databases">
        <title>The genome sequence project of a novel Fervidobacterium isolate from a hot spring in Thailand.</title>
        <authorList>
            <person name="Gonzalez J.M."/>
            <person name="Cuecas A."/>
            <person name="Kanoksilapatham W."/>
        </authorList>
    </citation>
    <scope>NUCLEOTIDE SEQUENCE [LARGE SCALE GENOMIC DNA]</scope>
    <source>
        <strain evidence="5">FC2004</strain>
    </source>
</reference>
<dbReference type="Pfam" id="PF02567">
    <property type="entry name" value="PhzC-PhzF"/>
    <property type="match status" value="1"/>
</dbReference>
<dbReference type="SUPFAM" id="SSF54506">
    <property type="entry name" value="Diaminopimelate epimerase-like"/>
    <property type="match status" value="1"/>
</dbReference>
<sequence>MKFFVVDAFTKQPFRGNPAGVVFLEDDETLPEETMQKLAAEVRFSETAFVREFQDGFEIRYFTPVSEIDLCGHATIATFRALMEIGAVERGGRYVVYTKVGRLNIQLEDELVMMEQGVPRIGRKFSRREDMEKIASLLRLTSDDILCDPEGLCPTVVSTGLWDLLVPVKSVDVLHGIVPDLKAIESFTKEEGLVSVHVFAFGEEGTTLCHTRDFAPLYGIPEESATGTANGALIYLLYHLGIVEGNKLYEIRQGESMNRPSEIYAKVLTQLPVEKGDAGVRVFVGGYGKVIVSGSLKI</sequence>
<dbReference type="InterPro" id="IPR003719">
    <property type="entry name" value="Phenazine_PhzF-like"/>
</dbReference>
<keyword evidence="5" id="KW-1185">Reference proteome</keyword>
<evidence type="ECO:0000313" key="5">
    <source>
        <dbReference type="Proteomes" id="UP000094570"/>
    </source>
</evidence>
<evidence type="ECO:0000256" key="3">
    <source>
        <dbReference type="PIRSR" id="PIRSR016184-1"/>
    </source>
</evidence>
<dbReference type="Gene3D" id="3.10.310.10">
    <property type="entry name" value="Diaminopimelate Epimerase, Chain A, domain 1"/>
    <property type="match status" value="2"/>
</dbReference>
<dbReference type="PANTHER" id="PTHR13774:SF39">
    <property type="entry name" value="BIOSYNTHESIS PROTEIN, PUTATIVE-RELATED"/>
    <property type="match status" value="1"/>
</dbReference>
<dbReference type="AlphaFoldDB" id="A0A1E3G517"/>
<protein>
    <recommendedName>
        <fullName evidence="6">PhzF family phenazine biosynthesis protein</fullName>
    </recommendedName>
</protein>
<dbReference type="GO" id="GO:0016853">
    <property type="term" value="F:isomerase activity"/>
    <property type="evidence" value="ECO:0007669"/>
    <property type="project" value="UniProtKB-KW"/>
</dbReference>
<keyword evidence="2" id="KW-0413">Isomerase</keyword>
<evidence type="ECO:0000256" key="2">
    <source>
        <dbReference type="ARBA" id="ARBA00023235"/>
    </source>
</evidence>
<dbReference type="NCBIfam" id="TIGR00654">
    <property type="entry name" value="PhzF_family"/>
    <property type="match status" value="1"/>
</dbReference>
<evidence type="ECO:0000313" key="4">
    <source>
        <dbReference type="EMBL" id="ODN31230.1"/>
    </source>
</evidence>
<dbReference type="EMBL" id="LWAF01000001">
    <property type="protein sequence ID" value="ODN31230.1"/>
    <property type="molecule type" value="Genomic_DNA"/>
</dbReference>
<comment type="caution">
    <text evidence="4">The sequence shown here is derived from an EMBL/GenBank/DDBJ whole genome shotgun (WGS) entry which is preliminary data.</text>
</comment>
<dbReference type="Proteomes" id="UP000094570">
    <property type="component" value="Unassembled WGS sequence"/>
</dbReference>
<gene>
    <name evidence="4" type="ORF">A4H02_00130</name>
</gene>